<comment type="similarity">
    <text evidence="1">Belongs to the universal stress protein A family.</text>
</comment>
<feature type="domain" description="UspA" evidence="2">
    <location>
        <begin position="170"/>
        <end position="291"/>
    </location>
</feature>
<feature type="domain" description="UspA" evidence="2">
    <location>
        <begin position="10"/>
        <end position="146"/>
    </location>
</feature>
<evidence type="ECO:0000256" key="1">
    <source>
        <dbReference type="ARBA" id="ARBA00008791"/>
    </source>
</evidence>
<evidence type="ECO:0000259" key="2">
    <source>
        <dbReference type="Pfam" id="PF00582"/>
    </source>
</evidence>
<dbReference type="OrthoDB" id="15076at2157"/>
<dbReference type="PANTHER" id="PTHR46268:SF6">
    <property type="entry name" value="UNIVERSAL STRESS PROTEIN UP12"/>
    <property type="match status" value="1"/>
</dbReference>
<organism evidence="3 4">
    <name type="scientific">Hyperthermus butylicus (strain DSM 5456 / JCM 9403 / PLM1-5)</name>
    <dbReference type="NCBI Taxonomy" id="415426"/>
    <lineage>
        <taxon>Archaea</taxon>
        <taxon>Thermoproteota</taxon>
        <taxon>Thermoprotei</taxon>
        <taxon>Desulfurococcales</taxon>
        <taxon>Pyrodictiaceae</taxon>
        <taxon>Hyperthermus</taxon>
    </lineage>
</organism>
<proteinExistence type="inferred from homology"/>
<dbReference type="Pfam" id="PF00582">
    <property type="entry name" value="Usp"/>
    <property type="match status" value="2"/>
</dbReference>
<accession>A2BLL0</accession>
<protein>
    <submittedName>
        <fullName evidence="3">Stress protein</fullName>
    </submittedName>
</protein>
<dbReference type="PRINTS" id="PR01438">
    <property type="entry name" value="UNVRSLSTRESS"/>
</dbReference>
<reference evidence="3 4" key="1">
    <citation type="journal article" date="2007" name="Archaea">
        <title>The genome of Hyperthermus butylicus: a sulfur-reducing, peptide fermenting, neutrophilic Crenarchaeote growing up to 108 degrees C.</title>
        <authorList>
            <person name="Brugger K."/>
            <person name="Chen L."/>
            <person name="Stark M."/>
            <person name="Zibat A."/>
            <person name="Redder P."/>
            <person name="Ruepp A."/>
            <person name="Awayez M."/>
            <person name="She Q."/>
            <person name="Garrett R.A."/>
            <person name="Klenk H.P."/>
        </authorList>
    </citation>
    <scope>NUCLEOTIDE SEQUENCE [LARGE SCALE GENOMIC DNA]</scope>
    <source>
        <strain evidence="4">DSM 5456 / JCM 9403 / PLM1-5</strain>
    </source>
</reference>
<dbReference type="Gene3D" id="3.40.50.620">
    <property type="entry name" value="HUPs"/>
    <property type="match status" value="2"/>
</dbReference>
<dbReference type="PANTHER" id="PTHR46268">
    <property type="entry name" value="STRESS RESPONSE PROTEIN NHAX"/>
    <property type="match status" value="1"/>
</dbReference>
<evidence type="ECO:0000313" key="4">
    <source>
        <dbReference type="Proteomes" id="UP000002593"/>
    </source>
</evidence>
<name>A2BLL0_HYPBU</name>
<dbReference type="KEGG" id="hbu:Hbut_1027"/>
<dbReference type="HOGENOM" id="CLU_049301_2_0_2"/>
<dbReference type="CDD" id="cd00293">
    <property type="entry name" value="USP-like"/>
    <property type="match status" value="2"/>
</dbReference>
<evidence type="ECO:0000313" key="3">
    <source>
        <dbReference type="EMBL" id="ABM80871.1"/>
    </source>
</evidence>
<dbReference type="InterPro" id="IPR014729">
    <property type="entry name" value="Rossmann-like_a/b/a_fold"/>
</dbReference>
<dbReference type="EMBL" id="CP000493">
    <property type="protein sequence ID" value="ABM80871.1"/>
    <property type="molecule type" value="Genomic_DNA"/>
</dbReference>
<dbReference type="InterPro" id="IPR006016">
    <property type="entry name" value="UspA"/>
</dbReference>
<dbReference type="SUPFAM" id="SSF52402">
    <property type="entry name" value="Adenine nucleotide alpha hydrolases-like"/>
    <property type="match status" value="2"/>
</dbReference>
<dbReference type="AlphaFoldDB" id="A2BLL0"/>
<dbReference type="EnsemblBacteria" id="ABM80871">
    <property type="protein sequence ID" value="ABM80871"/>
    <property type="gene ID" value="Hbut_1027"/>
</dbReference>
<dbReference type="Proteomes" id="UP000002593">
    <property type="component" value="Chromosome"/>
</dbReference>
<dbReference type="STRING" id="415426.Hbut_1027"/>
<keyword evidence="4" id="KW-1185">Reference proteome</keyword>
<gene>
    <name evidence="3" type="ordered locus">Hbut_1027</name>
</gene>
<dbReference type="InterPro" id="IPR006015">
    <property type="entry name" value="Universal_stress_UspA"/>
</dbReference>
<sequence>MAVESCSFAHAVVGLDLSSVSDLFVPWLSHLRRIGTERLTLVHIIPIDVLEHVASGYLVGRLREEMEREALSKLEAYAAELRSKGFNVEVVDPEAGVPAQKIAEVAQRMNADYIVVASRGRGWIRRILLGGTAEELVHVADRPIFISKPYSRLEGGEVKLQPPDDPFRGPILAAIDFGSYVEPIVCRAREIARRTNAQVVLLHVLEEGEDESEVSRRLTEIVESLAVDGVKASYVLAKGKPGKTIVEEAKKLNASLVLIGPHNGNNGLHEIIGTTAETVIRRTETHVLVCK</sequence>
<dbReference type="eggNOG" id="arCOG00449">
    <property type="taxonomic scope" value="Archaea"/>
</dbReference>